<evidence type="ECO:0000256" key="1">
    <source>
        <dbReference type="ARBA" id="ARBA00022694"/>
    </source>
</evidence>
<organism evidence="2 3">
    <name type="scientific">Thermofilum pendens (strain DSM 2475 / Hrk 5)</name>
    <dbReference type="NCBI Taxonomy" id="368408"/>
    <lineage>
        <taxon>Archaea</taxon>
        <taxon>Thermoproteota</taxon>
        <taxon>Thermoprotei</taxon>
        <taxon>Thermofilales</taxon>
        <taxon>Thermofilaceae</taxon>
        <taxon>Thermofilum</taxon>
    </lineage>
</organism>
<dbReference type="KEGG" id="tpe:Tpen_0388"/>
<dbReference type="eggNOG" id="arCOG00307">
    <property type="taxonomic scope" value="Archaea"/>
</dbReference>
<gene>
    <name evidence="2" type="ordered locus">Tpen_0388</name>
</gene>
<dbReference type="Pfam" id="PF01876">
    <property type="entry name" value="RNase_P_p30"/>
    <property type="match status" value="1"/>
</dbReference>
<evidence type="ECO:0000313" key="2">
    <source>
        <dbReference type="EMBL" id="ABL77797.1"/>
    </source>
</evidence>
<dbReference type="RefSeq" id="WP_011752062.1">
    <property type="nucleotide sequence ID" value="NC_008698.1"/>
</dbReference>
<dbReference type="OrthoDB" id="31568at2157"/>
<dbReference type="EnsemblBacteria" id="ABL77797">
    <property type="protein sequence ID" value="ABL77797"/>
    <property type="gene ID" value="Tpen_0388"/>
</dbReference>
<reference evidence="3" key="1">
    <citation type="journal article" date="2008" name="J. Bacteriol.">
        <title>Genome sequence of Thermofilum pendens reveals an exceptional loss of biosynthetic pathways without genome reduction.</title>
        <authorList>
            <person name="Anderson I."/>
            <person name="Rodriguez J."/>
            <person name="Susanti D."/>
            <person name="Porat I."/>
            <person name="Reich C."/>
            <person name="Ulrich L.E."/>
            <person name="Elkins J.G."/>
            <person name="Mavromatis K."/>
            <person name="Lykidis A."/>
            <person name="Kim E."/>
            <person name="Thompson L.S."/>
            <person name="Nolan M."/>
            <person name="Land M."/>
            <person name="Copeland A."/>
            <person name="Lapidus A."/>
            <person name="Lucas S."/>
            <person name="Detter C."/>
            <person name="Zhulin I.B."/>
            <person name="Olsen G.J."/>
            <person name="Whitman W."/>
            <person name="Mukhopadhyay B."/>
            <person name="Bristow J."/>
            <person name="Kyrpides N."/>
        </authorList>
    </citation>
    <scope>NUCLEOTIDE SEQUENCE [LARGE SCALE GENOMIC DNA]</scope>
    <source>
        <strain evidence="3">DSM 2475 / Hrk 5</strain>
    </source>
</reference>
<keyword evidence="1" id="KW-0819">tRNA processing</keyword>
<proteinExistence type="predicted"/>
<sequence>MKHRRFLDVYASELPLEGVASLRDDELLSLFREIYARARKAGYHGCVFVARVGNQEWSLYREAKRFDETARKLRESGIECYSRCHLQISAQSLLKKALRMLRPLFDVISVEAETRAITAFGSRDHRVDLITLPQRNIPEILKGDIDEILKQGKFVEITLDRFFLGGSKPLDVAQVARVRETVKPLVDKGVGIVISSGPSSPYSPRDPRAVISFGEVFLGIKYENLSRWMSDALRSRIAENIYKRVGKIPARGVRYADVP</sequence>
<evidence type="ECO:0000313" key="3">
    <source>
        <dbReference type="Proteomes" id="UP000000641"/>
    </source>
</evidence>
<keyword evidence="3" id="KW-1185">Reference proteome</keyword>
<dbReference type="HOGENOM" id="CLU_1084245_0_0_2"/>
<dbReference type="Gene3D" id="3.20.20.140">
    <property type="entry name" value="Metal-dependent hydrolases"/>
    <property type="match status" value="1"/>
</dbReference>
<dbReference type="InterPro" id="IPR016195">
    <property type="entry name" value="Pol/histidinol_Pase-like"/>
</dbReference>
<dbReference type="GO" id="GO:0008033">
    <property type="term" value="P:tRNA processing"/>
    <property type="evidence" value="ECO:0007669"/>
    <property type="project" value="UniProtKB-KW"/>
</dbReference>
<dbReference type="Proteomes" id="UP000000641">
    <property type="component" value="Chromosome"/>
</dbReference>
<accession>A1RX67</accession>
<dbReference type="EMBL" id="CP000505">
    <property type="protein sequence ID" value="ABL77797.1"/>
    <property type="molecule type" value="Genomic_DNA"/>
</dbReference>
<name>A1RX67_THEPD</name>
<dbReference type="SUPFAM" id="SSF89550">
    <property type="entry name" value="PHP domain-like"/>
    <property type="match status" value="1"/>
</dbReference>
<dbReference type="AlphaFoldDB" id="A1RX67"/>
<dbReference type="GeneID" id="4600523"/>
<dbReference type="STRING" id="368408.Tpen_0388"/>
<protein>
    <submittedName>
        <fullName evidence="2">RNase P/RNase MRP subunit p30-like protein</fullName>
    </submittedName>
</protein>
<dbReference type="InterPro" id="IPR002738">
    <property type="entry name" value="RNase_P_p30"/>
</dbReference>